<gene>
    <name evidence="1" type="ORF">THSYN_07100</name>
</gene>
<keyword evidence="2" id="KW-1185">Reference proteome</keyword>
<dbReference type="EMBL" id="CP020370">
    <property type="protein sequence ID" value="AUB80739.1"/>
    <property type="molecule type" value="Genomic_DNA"/>
</dbReference>
<accession>A0A2K8U5R1</accession>
<organism evidence="1 2">
    <name type="scientific">Candidatus Thiodictyon syntrophicum</name>
    <dbReference type="NCBI Taxonomy" id="1166950"/>
    <lineage>
        <taxon>Bacteria</taxon>
        <taxon>Pseudomonadati</taxon>
        <taxon>Pseudomonadota</taxon>
        <taxon>Gammaproteobacteria</taxon>
        <taxon>Chromatiales</taxon>
        <taxon>Chromatiaceae</taxon>
        <taxon>Thiodictyon</taxon>
    </lineage>
</organism>
<reference evidence="1 2" key="1">
    <citation type="submission" date="2017-03" db="EMBL/GenBank/DDBJ databases">
        <title>Complete genome sequence of Candidatus 'Thiodictyon syntrophicum' sp. nov. strain Cad16T, a photolithoautotroph purple sulfur bacterium isolated from an alpine meromictic lake.</title>
        <authorList>
            <person name="Luedin S.M."/>
            <person name="Pothier J.F."/>
            <person name="Danza F."/>
            <person name="Storelli N."/>
            <person name="Wittwer M."/>
            <person name="Tonolla M."/>
        </authorList>
    </citation>
    <scope>NUCLEOTIDE SEQUENCE [LARGE SCALE GENOMIC DNA]</scope>
    <source>
        <strain evidence="1 2">Cad16T</strain>
    </source>
</reference>
<dbReference type="KEGG" id="tsy:THSYN_07100"/>
<sequence length="70" mass="7790">MCDVRALLQQAPTGDPTIQAYIDRYIEQGRQQGVTQGVEQGRRQGEAAMLLRLIDPPAGRGIRPVRNVFL</sequence>
<dbReference type="AlphaFoldDB" id="A0A2K8U5R1"/>
<name>A0A2K8U5R1_9GAMM</name>
<evidence type="ECO:0000313" key="2">
    <source>
        <dbReference type="Proteomes" id="UP000232638"/>
    </source>
</evidence>
<proteinExistence type="predicted"/>
<evidence type="ECO:0000313" key="1">
    <source>
        <dbReference type="EMBL" id="AUB80739.1"/>
    </source>
</evidence>
<dbReference type="Proteomes" id="UP000232638">
    <property type="component" value="Chromosome"/>
</dbReference>
<protein>
    <submittedName>
        <fullName evidence="1">Uncharacterized protein</fullName>
    </submittedName>
</protein>